<accession>A0ABR3QYE4</accession>
<evidence type="ECO:0000259" key="1">
    <source>
        <dbReference type="Pfam" id="PF06985"/>
    </source>
</evidence>
<reference evidence="2 3" key="1">
    <citation type="submission" date="2024-02" db="EMBL/GenBank/DDBJ databases">
        <title>De novo assembly and annotation of 12 fungi associated with fruit tree decline syndrome in Ontario, Canada.</title>
        <authorList>
            <person name="Sulman M."/>
            <person name="Ellouze W."/>
            <person name="Ilyukhin E."/>
        </authorList>
    </citation>
    <scope>NUCLEOTIDE SEQUENCE [LARGE SCALE GENOMIC DNA]</scope>
    <source>
        <strain evidence="2 3">M42-189</strain>
    </source>
</reference>
<dbReference type="PANTHER" id="PTHR24148:SF64">
    <property type="entry name" value="HETEROKARYON INCOMPATIBILITY DOMAIN-CONTAINING PROTEIN"/>
    <property type="match status" value="1"/>
</dbReference>
<dbReference type="EMBL" id="JAKJXO020000013">
    <property type="protein sequence ID" value="KAL1597182.1"/>
    <property type="molecule type" value="Genomic_DNA"/>
</dbReference>
<comment type="caution">
    <text evidence="2">The sequence shown here is derived from an EMBL/GenBank/DDBJ whole genome shotgun (WGS) entry which is preliminary data.</text>
</comment>
<dbReference type="InterPro" id="IPR010730">
    <property type="entry name" value="HET"/>
</dbReference>
<gene>
    <name evidence="2" type="ORF">SLS60_008764</name>
</gene>
<protein>
    <recommendedName>
        <fullName evidence="1">Heterokaryon incompatibility domain-containing protein</fullName>
    </recommendedName>
</protein>
<name>A0ABR3QYE4_9PLEO</name>
<sequence length="571" mass="64622">MTPATFKEAPQYDALSYTWGESKRSKWIVVNGKRMTIRENLWHALHSIRRKDVAQVMWVDAICINQADAGEKSSQVPLMSFTYSRARQVLLWLGQHKPPRWIENSIPVQWHDAFGVTHANKYPGPVKYWIYRLVHQEYWKRAWIVQEIGMASSISVYFGNQFISWTEFIKLVLWYDSRVDDPTVRHVFALEELRESRYRNGGAYALQHLLNSFSDNFCSVVHDKLYAFFSMSNDDIDDNLVIDYRRSVEEVYGDFVVAQNVSASDAINKQIDMVHFAGLVRALLTREANSRPKDLQYWGAMNDPETFLYDGCGDDRLWMCVGDKSGNTTMNLFALDMMRFAGQWMKSFFVSPASDVYHFWKDPVQEDFESWNPERLALTGNIQLRGIIVSRIRAIGPSHADYIGYPNSLKRWAAALPAFYPNETDLRRAIGQAERVRAILGSTADQVVRHVVALNGGTSGDPHLFVGTRLTTGIVPSTALEGDLICQFLGSDAAAVLREGVNGIPELVGRAAMIGEGNELQWERPGDRIPFHNDSEDVVTIGVDLRQLTALSLDVVVLPGTGDPVEDAFPL</sequence>
<dbReference type="Pfam" id="PF06985">
    <property type="entry name" value="HET"/>
    <property type="match status" value="1"/>
</dbReference>
<evidence type="ECO:0000313" key="2">
    <source>
        <dbReference type="EMBL" id="KAL1597182.1"/>
    </source>
</evidence>
<dbReference type="Proteomes" id="UP001521785">
    <property type="component" value="Unassembled WGS sequence"/>
</dbReference>
<organism evidence="2 3">
    <name type="scientific">Paraconiothyrium brasiliense</name>
    <dbReference type="NCBI Taxonomy" id="300254"/>
    <lineage>
        <taxon>Eukaryota</taxon>
        <taxon>Fungi</taxon>
        <taxon>Dikarya</taxon>
        <taxon>Ascomycota</taxon>
        <taxon>Pezizomycotina</taxon>
        <taxon>Dothideomycetes</taxon>
        <taxon>Pleosporomycetidae</taxon>
        <taxon>Pleosporales</taxon>
        <taxon>Massarineae</taxon>
        <taxon>Didymosphaeriaceae</taxon>
        <taxon>Paraconiothyrium</taxon>
    </lineage>
</organism>
<dbReference type="PANTHER" id="PTHR24148">
    <property type="entry name" value="ANKYRIN REPEAT DOMAIN-CONTAINING PROTEIN 39 HOMOLOG-RELATED"/>
    <property type="match status" value="1"/>
</dbReference>
<dbReference type="InterPro" id="IPR052895">
    <property type="entry name" value="HetReg/Transcr_Mod"/>
</dbReference>
<proteinExistence type="predicted"/>
<keyword evidence="3" id="KW-1185">Reference proteome</keyword>
<feature type="domain" description="Heterokaryon incompatibility" evidence="1">
    <location>
        <begin position="12"/>
        <end position="147"/>
    </location>
</feature>
<evidence type="ECO:0000313" key="3">
    <source>
        <dbReference type="Proteomes" id="UP001521785"/>
    </source>
</evidence>